<dbReference type="GO" id="GO:0016746">
    <property type="term" value="F:acyltransferase activity"/>
    <property type="evidence" value="ECO:0007669"/>
    <property type="project" value="UniProtKB-KW"/>
</dbReference>
<dbReference type="GO" id="GO:0030258">
    <property type="term" value="P:lipid modification"/>
    <property type="evidence" value="ECO:0007669"/>
    <property type="project" value="TreeGrafter"/>
</dbReference>
<evidence type="ECO:0000313" key="2">
    <source>
        <dbReference type="EMBL" id="NXS47202.1"/>
    </source>
</evidence>
<dbReference type="AlphaFoldDB" id="A0A7L2UMY8"/>
<keyword evidence="1" id="KW-1133">Transmembrane helix</keyword>
<evidence type="ECO:0000313" key="3">
    <source>
        <dbReference type="Proteomes" id="UP000528411"/>
    </source>
</evidence>
<sequence length="252" mass="28779">QINFVACQLFALLAAFWFRIYLGPSHASSAVRHAFATLFGIYFAVFCFGWYSIHLFVLVMMNYGIMNMASIPNIHRYSFVVAMGYLTLCHISRMYIFHYGILTTDFSGPLMIITQKITTLACQLHDGIGRQAEELTAEQNRLAVNRTECLFILFLYISHHTSHFSRWLRAPLRPEGPGLKCSLPCGLHNKARYRIALLGETSGAVMYKLCITLVSLILFLTLTKNFPMAYIIDNEFLDKTPFLSRLGYLYVV</sequence>
<protein>
    <submittedName>
        <fullName evidence="2">MBOA1 acyltransferase</fullName>
    </submittedName>
</protein>
<evidence type="ECO:0000256" key="1">
    <source>
        <dbReference type="SAM" id="Phobius"/>
    </source>
</evidence>
<dbReference type="InterPro" id="IPR049941">
    <property type="entry name" value="LPLAT_7/PORCN-like"/>
</dbReference>
<dbReference type="GO" id="GO:0016020">
    <property type="term" value="C:membrane"/>
    <property type="evidence" value="ECO:0007669"/>
    <property type="project" value="TreeGrafter"/>
</dbReference>
<keyword evidence="3" id="KW-1185">Reference proteome</keyword>
<dbReference type="PANTHER" id="PTHR13906">
    <property type="entry name" value="PORCUPINE"/>
    <property type="match status" value="1"/>
</dbReference>
<dbReference type="OrthoDB" id="286734at2759"/>
<dbReference type="Proteomes" id="UP000528411">
    <property type="component" value="Unassembled WGS sequence"/>
</dbReference>
<comment type="caution">
    <text evidence="2">The sequence shown here is derived from an EMBL/GenBank/DDBJ whole genome shotgun (WGS) entry which is preliminary data.</text>
</comment>
<keyword evidence="2" id="KW-0012">Acyltransferase</keyword>
<keyword evidence="1" id="KW-0812">Transmembrane</keyword>
<keyword evidence="2" id="KW-0808">Transferase</keyword>
<feature type="transmembrane region" description="Helical" evidence="1">
    <location>
        <begin position="204"/>
        <end position="222"/>
    </location>
</feature>
<reference evidence="2 3" key="1">
    <citation type="submission" date="2019-09" db="EMBL/GenBank/DDBJ databases">
        <title>Bird 10,000 Genomes (B10K) Project - Family phase.</title>
        <authorList>
            <person name="Zhang G."/>
        </authorList>
    </citation>
    <scope>NUCLEOTIDE SEQUENCE [LARGE SCALE GENOMIC DNA]</scope>
    <source>
        <strain evidence="2">B10K-DU-012-56</strain>
    </source>
</reference>
<gene>
    <name evidence="2" type="primary">Mboat1</name>
    <name evidence="2" type="ORF">BALREX_R02442</name>
</gene>
<feature type="transmembrane region" description="Helical" evidence="1">
    <location>
        <begin position="39"/>
        <end position="65"/>
    </location>
</feature>
<proteinExistence type="predicted"/>
<organism evidence="2 3">
    <name type="scientific">Balaeniceps rex</name>
    <name type="common">Shoebill</name>
    <dbReference type="NCBI Taxonomy" id="33584"/>
    <lineage>
        <taxon>Eukaryota</taxon>
        <taxon>Metazoa</taxon>
        <taxon>Chordata</taxon>
        <taxon>Craniata</taxon>
        <taxon>Vertebrata</taxon>
        <taxon>Euteleostomi</taxon>
        <taxon>Archelosauria</taxon>
        <taxon>Archosauria</taxon>
        <taxon>Dinosauria</taxon>
        <taxon>Saurischia</taxon>
        <taxon>Theropoda</taxon>
        <taxon>Coelurosauria</taxon>
        <taxon>Aves</taxon>
        <taxon>Neognathae</taxon>
        <taxon>Neoaves</taxon>
        <taxon>Aequornithes</taxon>
        <taxon>Pelecaniformes</taxon>
        <taxon>Balaenicipitidae</taxon>
        <taxon>Balaeniceps</taxon>
    </lineage>
</organism>
<dbReference type="EMBL" id="VYZW01045266">
    <property type="protein sequence ID" value="NXS47202.1"/>
    <property type="molecule type" value="Genomic_DNA"/>
</dbReference>
<name>A0A7L2UMY8_BALRX</name>
<keyword evidence="1" id="KW-0472">Membrane</keyword>
<feature type="non-terminal residue" evidence="2">
    <location>
        <position position="252"/>
    </location>
</feature>
<accession>A0A7L2UMY8</accession>
<dbReference type="PANTHER" id="PTHR13906:SF6">
    <property type="entry name" value="LYSOPHOSPHOLIPID ACYLTRANSFERASE 1"/>
    <property type="match status" value="1"/>
</dbReference>
<feature type="non-terminal residue" evidence="2">
    <location>
        <position position="1"/>
    </location>
</feature>
<feature type="transmembrane region" description="Helical" evidence="1">
    <location>
        <begin position="77"/>
        <end position="101"/>
    </location>
</feature>